<comment type="caution">
    <text evidence="2">The sequence shown here is derived from an EMBL/GenBank/DDBJ whole genome shotgun (WGS) entry which is preliminary data.</text>
</comment>
<dbReference type="Proteomes" id="UP000037069">
    <property type="component" value="Unassembled WGS sequence"/>
</dbReference>
<protein>
    <submittedName>
        <fullName evidence="2">Uncharacterized protein</fullName>
    </submittedName>
</protein>
<name>A0A0L0C6H3_LUCCU</name>
<feature type="transmembrane region" description="Helical" evidence="1">
    <location>
        <begin position="129"/>
        <end position="148"/>
    </location>
</feature>
<keyword evidence="1" id="KW-1133">Transmembrane helix</keyword>
<dbReference type="EMBL" id="JRES01000836">
    <property type="protein sequence ID" value="KNC27847.1"/>
    <property type="molecule type" value="Genomic_DNA"/>
</dbReference>
<dbReference type="AlphaFoldDB" id="A0A0L0C6H3"/>
<proteinExistence type="predicted"/>
<evidence type="ECO:0000313" key="2">
    <source>
        <dbReference type="EMBL" id="KNC27847.1"/>
    </source>
</evidence>
<gene>
    <name evidence="2" type="ORF">FF38_03431</name>
</gene>
<evidence type="ECO:0000313" key="3">
    <source>
        <dbReference type="Proteomes" id="UP000037069"/>
    </source>
</evidence>
<accession>A0A0L0C6H3</accession>
<reference evidence="2 3" key="1">
    <citation type="journal article" date="2015" name="Nat. Commun.">
        <title>Lucilia cuprina genome unlocks parasitic fly biology to underpin future interventions.</title>
        <authorList>
            <person name="Anstead C.A."/>
            <person name="Korhonen P.K."/>
            <person name="Young N.D."/>
            <person name="Hall R.S."/>
            <person name="Jex A.R."/>
            <person name="Murali S.C."/>
            <person name="Hughes D.S."/>
            <person name="Lee S.F."/>
            <person name="Perry T."/>
            <person name="Stroehlein A.J."/>
            <person name="Ansell B.R."/>
            <person name="Breugelmans B."/>
            <person name="Hofmann A."/>
            <person name="Qu J."/>
            <person name="Dugan S."/>
            <person name="Lee S.L."/>
            <person name="Chao H."/>
            <person name="Dinh H."/>
            <person name="Han Y."/>
            <person name="Doddapaneni H.V."/>
            <person name="Worley K.C."/>
            <person name="Muzny D.M."/>
            <person name="Ioannidis P."/>
            <person name="Waterhouse R.M."/>
            <person name="Zdobnov E.M."/>
            <person name="James P.J."/>
            <person name="Bagnall N.H."/>
            <person name="Kotze A.C."/>
            <person name="Gibbs R.A."/>
            <person name="Richards S."/>
            <person name="Batterham P."/>
            <person name="Gasser R.B."/>
        </authorList>
    </citation>
    <scope>NUCLEOTIDE SEQUENCE [LARGE SCALE GENOMIC DNA]</scope>
    <source>
        <strain evidence="2 3">LS</strain>
        <tissue evidence="2">Full body</tissue>
    </source>
</reference>
<sequence>MCRFKSCLVQHPRLQTSHLNFFSLECRSLCSLKRMRMRNCLPHSSHSKELGPDFFLPLGGLPTTPSSGKWSLSICVCTLSLEAYPCKQMPHLNFFSPVCVLICTLRSVLRRNFLSQCSHSKFFEASPILYSLDSSLTTVIAAFVFVVSLHSDGSSDSFGFLASAAFVVFLLSLELEFSFVIIASIELAKVLLEVNVEVVGCSMLISSISRVSSKAAKVAASFSGDMLMFKGISAGIETIA</sequence>
<evidence type="ECO:0000256" key="1">
    <source>
        <dbReference type="SAM" id="Phobius"/>
    </source>
</evidence>
<organism evidence="2 3">
    <name type="scientific">Lucilia cuprina</name>
    <name type="common">Green bottle fly</name>
    <name type="synonym">Australian sheep blowfly</name>
    <dbReference type="NCBI Taxonomy" id="7375"/>
    <lineage>
        <taxon>Eukaryota</taxon>
        <taxon>Metazoa</taxon>
        <taxon>Ecdysozoa</taxon>
        <taxon>Arthropoda</taxon>
        <taxon>Hexapoda</taxon>
        <taxon>Insecta</taxon>
        <taxon>Pterygota</taxon>
        <taxon>Neoptera</taxon>
        <taxon>Endopterygota</taxon>
        <taxon>Diptera</taxon>
        <taxon>Brachycera</taxon>
        <taxon>Muscomorpha</taxon>
        <taxon>Oestroidea</taxon>
        <taxon>Calliphoridae</taxon>
        <taxon>Luciliinae</taxon>
        <taxon>Lucilia</taxon>
    </lineage>
</organism>
<feature type="transmembrane region" description="Helical" evidence="1">
    <location>
        <begin position="160"/>
        <end position="182"/>
    </location>
</feature>
<keyword evidence="1" id="KW-0812">Transmembrane</keyword>
<keyword evidence="3" id="KW-1185">Reference proteome</keyword>
<keyword evidence="1" id="KW-0472">Membrane</keyword>